<dbReference type="EMBL" id="ML736161">
    <property type="protein sequence ID" value="KAE8382608.1"/>
    <property type="molecule type" value="Genomic_DNA"/>
</dbReference>
<protein>
    <submittedName>
        <fullName evidence="1">Uncharacterized protein</fullName>
    </submittedName>
</protein>
<proteinExistence type="predicted"/>
<evidence type="ECO:0000313" key="2">
    <source>
        <dbReference type="Proteomes" id="UP000326198"/>
    </source>
</evidence>
<gene>
    <name evidence="1" type="ORF">BDV26DRAFT_253317</name>
</gene>
<keyword evidence="2" id="KW-1185">Reference proteome</keyword>
<evidence type="ECO:0000313" key="1">
    <source>
        <dbReference type="EMBL" id="KAE8382608.1"/>
    </source>
</evidence>
<organism evidence="1 2">
    <name type="scientific">Aspergillus bertholletiae</name>
    <dbReference type="NCBI Taxonomy" id="1226010"/>
    <lineage>
        <taxon>Eukaryota</taxon>
        <taxon>Fungi</taxon>
        <taxon>Dikarya</taxon>
        <taxon>Ascomycota</taxon>
        <taxon>Pezizomycotina</taxon>
        <taxon>Eurotiomycetes</taxon>
        <taxon>Eurotiomycetidae</taxon>
        <taxon>Eurotiales</taxon>
        <taxon>Aspergillaceae</taxon>
        <taxon>Aspergillus</taxon>
        <taxon>Aspergillus subgen. Circumdati</taxon>
    </lineage>
</organism>
<accession>A0A5N7BLJ5</accession>
<name>A0A5N7BLJ5_9EURO</name>
<dbReference type="AlphaFoldDB" id="A0A5N7BLJ5"/>
<sequence>MITKSIHGEEFLLPSDGLCMVVICLWYCIVRNDSDIELPKAATTFIDRVFGPPIKKMRFGCRRTELSESQLQNDHVL</sequence>
<reference evidence="1 2" key="1">
    <citation type="submission" date="2019-04" db="EMBL/GenBank/DDBJ databases">
        <title>Friends and foes A comparative genomics studyof 23 Aspergillus species from section Flavi.</title>
        <authorList>
            <consortium name="DOE Joint Genome Institute"/>
            <person name="Kjaerbolling I."/>
            <person name="Vesth T."/>
            <person name="Frisvad J.C."/>
            <person name="Nybo J.L."/>
            <person name="Theobald S."/>
            <person name="Kildgaard S."/>
            <person name="Isbrandt T."/>
            <person name="Kuo A."/>
            <person name="Sato A."/>
            <person name="Lyhne E.K."/>
            <person name="Kogle M.E."/>
            <person name="Wiebenga A."/>
            <person name="Kun R.S."/>
            <person name="Lubbers R.J."/>
            <person name="Makela M.R."/>
            <person name="Barry K."/>
            <person name="Chovatia M."/>
            <person name="Clum A."/>
            <person name="Daum C."/>
            <person name="Haridas S."/>
            <person name="He G."/>
            <person name="LaButti K."/>
            <person name="Lipzen A."/>
            <person name="Mondo S."/>
            <person name="Riley R."/>
            <person name="Salamov A."/>
            <person name="Simmons B.A."/>
            <person name="Magnuson J.K."/>
            <person name="Henrissat B."/>
            <person name="Mortensen U.H."/>
            <person name="Larsen T.O."/>
            <person name="Devries R.P."/>
            <person name="Grigoriev I.V."/>
            <person name="Machida M."/>
            <person name="Baker S.E."/>
            <person name="Andersen M.R."/>
        </authorList>
    </citation>
    <scope>NUCLEOTIDE SEQUENCE [LARGE SCALE GENOMIC DNA]</scope>
    <source>
        <strain evidence="1 2">IBT 29228</strain>
    </source>
</reference>
<dbReference type="Proteomes" id="UP000326198">
    <property type="component" value="Unassembled WGS sequence"/>
</dbReference>